<keyword evidence="1" id="KW-0472">Membrane</keyword>
<evidence type="ECO:0000256" key="1">
    <source>
        <dbReference type="SAM" id="Phobius"/>
    </source>
</evidence>
<feature type="transmembrane region" description="Helical" evidence="1">
    <location>
        <begin position="33"/>
        <end position="58"/>
    </location>
</feature>
<dbReference type="Gramene" id="rna39782">
    <property type="protein sequence ID" value="RHN45441.1"/>
    <property type="gene ID" value="gene39782"/>
</dbReference>
<organism evidence="2 3">
    <name type="scientific">Medicago truncatula</name>
    <name type="common">Barrel medic</name>
    <name type="synonym">Medicago tribuloides</name>
    <dbReference type="NCBI Taxonomy" id="3880"/>
    <lineage>
        <taxon>Eukaryota</taxon>
        <taxon>Viridiplantae</taxon>
        <taxon>Streptophyta</taxon>
        <taxon>Embryophyta</taxon>
        <taxon>Tracheophyta</taxon>
        <taxon>Spermatophyta</taxon>
        <taxon>Magnoliopsida</taxon>
        <taxon>eudicotyledons</taxon>
        <taxon>Gunneridae</taxon>
        <taxon>Pentapetalae</taxon>
        <taxon>rosids</taxon>
        <taxon>fabids</taxon>
        <taxon>Fabales</taxon>
        <taxon>Fabaceae</taxon>
        <taxon>Papilionoideae</taxon>
        <taxon>50 kb inversion clade</taxon>
        <taxon>NPAAA clade</taxon>
        <taxon>Hologalegina</taxon>
        <taxon>IRL clade</taxon>
        <taxon>Trifolieae</taxon>
        <taxon>Medicago</taxon>
    </lineage>
</organism>
<sequence length="60" mass="7184">MMKDRIFEQNNGLRCMIKACLRRKLKRGKLCHIYVLIWCIFMGRFSTIICSDLVQIYAQI</sequence>
<evidence type="ECO:0000313" key="2">
    <source>
        <dbReference type="EMBL" id="RHN45441.1"/>
    </source>
</evidence>
<evidence type="ECO:0000313" key="3">
    <source>
        <dbReference type="Proteomes" id="UP000265566"/>
    </source>
</evidence>
<dbReference type="EMBL" id="PSQE01000007">
    <property type="protein sequence ID" value="RHN45441.1"/>
    <property type="molecule type" value="Genomic_DNA"/>
</dbReference>
<evidence type="ECO:0008006" key="4">
    <source>
        <dbReference type="Google" id="ProtNLM"/>
    </source>
</evidence>
<reference evidence="3" key="1">
    <citation type="journal article" date="2018" name="Nat. Plants">
        <title>Whole-genome landscape of Medicago truncatula symbiotic genes.</title>
        <authorList>
            <person name="Pecrix Y."/>
            <person name="Staton S.E."/>
            <person name="Sallet E."/>
            <person name="Lelandais-Briere C."/>
            <person name="Moreau S."/>
            <person name="Carrere S."/>
            <person name="Blein T."/>
            <person name="Jardinaud M.F."/>
            <person name="Latrasse D."/>
            <person name="Zouine M."/>
            <person name="Zahm M."/>
            <person name="Kreplak J."/>
            <person name="Mayjonade B."/>
            <person name="Satge C."/>
            <person name="Perez M."/>
            <person name="Cauet S."/>
            <person name="Marande W."/>
            <person name="Chantry-Darmon C."/>
            <person name="Lopez-Roques C."/>
            <person name="Bouchez O."/>
            <person name="Berard A."/>
            <person name="Debelle F."/>
            <person name="Munos S."/>
            <person name="Bendahmane A."/>
            <person name="Berges H."/>
            <person name="Niebel A."/>
            <person name="Buitink J."/>
            <person name="Frugier F."/>
            <person name="Benhamed M."/>
            <person name="Crespi M."/>
            <person name="Gouzy J."/>
            <person name="Gamas P."/>
        </authorList>
    </citation>
    <scope>NUCLEOTIDE SEQUENCE [LARGE SCALE GENOMIC DNA]</scope>
    <source>
        <strain evidence="3">cv. Jemalong A17</strain>
    </source>
</reference>
<proteinExistence type="predicted"/>
<dbReference type="Proteomes" id="UP000265566">
    <property type="component" value="Chromosome 7"/>
</dbReference>
<dbReference type="AlphaFoldDB" id="A0A396GYY8"/>
<name>A0A396GYY8_MEDTR</name>
<keyword evidence="1" id="KW-1133">Transmembrane helix</keyword>
<comment type="caution">
    <text evidence="2">The sequence shown here is derived from an EMBL/GenBank/DDBJ whole genome shotgun (WGS) entry which is preliminary data.</text>
</comment>
<accession>A0A396GYY8</accession>
<gene>
    <name evidence="2" type="ORF">MtrunA17_Chr7g0231241</name>
</gene>
<protein>
    <recommendedName>
        <fullName evidence="4">Transmembrane protein</fullName>
    </recommendedName>
</protein>
<keyword evidence="1" id="KW-0812">Transmembrane</keyword>